<evidence type="ECO:0000256" key="1">
    <source>
        <dbReference type="ARBA" id="ARBA00009508"/>
    </source>
</evidence>
<dbReference type="InterPro" id="IPR052000">
    <property type="entry name" value="ETFRF1"/>
</dbReference>
<organism evidence="3">
    <name type="scientific">Hydra vulgaris</name>
    <name type="common">Hydra</name>
    <name type="synonym">Hydra attenuata</name>
    <dbReference type="NCBI Taxonomy" id="6087"/>
    <lineage>
        <taxon>Eukaryota</taxon>
        <taxon>Metazoa</taxon>
        <taxon>Cnidaria</taxon>
        <taxon>Hydrozoa</taxon>
        <taxon>Hydroidolina</taxon>
        <taxon>Anthoathecata</taxon>
        <taxon>Aplanulata</taxon>
        <taxon>Hydridae</taxon>
        <taxon>Hydra</taxon>
    </lineage>
</organism>
<sequence>MINPTKAKVLQLYRQLLYYGKDYPLGFDYFKPKLKNAFIKNKHVTDQVELEKLIQRAEYVIKELEALFMLRKYRALKSRYYE</sequence>
<gene>
    <name evidence="3" type="primary">LYRM5</name>
</gene>
<comment type="similarity">
    <text evidence="1">Belongs to the complex I LYR family.</text>
</comment>
<feature type="domain" description="Complex 1 LYR protein" evidence="2">
    <location>
        <begin position="8"/>
        <end position="59"/>
    </location>
</feature>
<evidence type="ECO:0000313" key="3">
    <source>
        <dbReference type="EMBL" id="CDG69470.1"/>
    </source>
</evidence>
<dbReference type="KEGG" id="hmg:101236648"/>
<proteinExistence type="evidence at transcript level"/>
<dbReference type="OrthoDB" id="10258445at2759"/>
<dbReference type="GO" id="GO:0022904">
    <property type="term" value="P:respiratory electron transport chain"/>
    <property type="evidence" value="ECO:0007669"/>
    <property type="project" value="TreeGrafter"/>
</dbReference>
<dbReference type="EMBL" id="HAAD01003238">
    <property type="protein sequence ID" value="CDG69470.1"/>
    <property type="molecule type" value="mRNA"/>
</dbReference>
<dbReference type="Pfam" id="PF05347">
    <property type="entry name" value="Complex1_LYR"/>
    <property type="match status" value="1"/>
</dbReference>
<dbReference type="GO" id="GO:0090324">
    <property type="term" value="P:negative regulation of oxidative phosphorylation"/>
    <property type="evidence" value="ECO:0007669"/>
    <property type="project" value="InterPro"/>
</dbReference>
<dbReference type="InterPro" id="IPR008011">
    <property type="entry name" value="Complex1_LYR_dom"/>
</dbReference>
<dbReference type="PANTHER" id="PTHR21024">
    <property type="entry name" value="GROWTH HORMONE-INDUCIBLE SOLUBLE PROTEIN-RELATED"/>
    <property type="match status" value="1"/>
</dbReference>
<dbReference type="InterPro" id="IPR045296">
    <property type="entry name" value="Complex1_LYR_ETFRF1_LYRM5"/>
</dbReference>
<name>T2MC42_HYDVU</name>
<dbReference type="PANTHER" id="PTHR21024:SF0">
    <property type="entry name" value="ELECTRON TRANSFER FLAVOPROTEIN REGULATORY FACTOR 1"/>
    <property type="match status" value="1"/>
</dbReference>
<protein>
    <submittedName>
        <fullName evidence="3">LYR motif-containing protein 5</fullName>
    </submittedName>
</protein>
<dbReference type="GO" id="GO:0005739">
    <property type="term" value="C:mitochondrion"/>
    <property type="evidence" value="ECO:0007669"/>
    <property type="project" value="TreeGrafter"/>
</dbReference>
<dbReference type="OMA" id="RAMNQRY"/>
<dbReference type="AlphaFoldDB" id="T2MC42"/>
<accession>T2MC42</accession>
<dbReference type="CDD" id="cd20265">
    <property type="entry name" value="Complex1_LYR_ETFRF1_LYRM5"/>
    <property type="match status" value="1"/>
</dbReference>
<reference evidence="3" key="1">
    <citation type="journal article" date="2013" name="Genome Biol. Evol.">
        <title>Punctuated emergences of genetic and phenotypic innovations in eumetazoan, bilaterian, euteleostome, and hominidae ancestors.</title>
        <authorList>
            <person name="Wenger Y."/>
            <person name="Galliot B."/>
        </authorList>
    </citation>
    <scope>NUCLEOTIDE SEQUENCE</scope>
    <source>
        <tissue evidence="3">Whole animals</tissue>
    </source>
</reference>
<evidence type="ECO:0000259" key="2">
    <source>
        <dbReference type="Pfam" id="PF05347"/>
    </source>
</evidence>